<dbReference type="Proteomes" id="UP001482620">
    <property type="component" value="Unassembled WGS sequence"/>
</dbReference>
<protein>
    <submittedName>
        <fullName evidence="1">Uncharacterized protein</fullName>
    </submittedName>
</protein>
<reference evidence="1 2" key="1">
    <citation type="submission" date="2021-06" db="EMBL/GenBank/DDBJ databases">
        <authorList>
            <person name="Palmer J.M."/>
        </authorList>
    </citation>
    <scope>NUCLEOTIDE SEQUENCE [LARGE SCALE GENOMIC DNA]</scope>
    <source>
        <strain evidence="2">if_2019</strain>
        <tissue evidence="1">Muscle</tissue>
    </source>
</reference>
<proteinExistence type="predicted"/>
<name>A0ABV0T9X6_9TELE</name>
<dbReference type="EMBL" id="JAHRIQ010025467">
    <property type="protein sequence ID" value="MEQ2229697.1"/>
    <property type="molecule type" value="Genomic_DNA"/>
</dbReference>
<evidence type="ECO:0000313" key="1">
    <source>
        <dbReference type="EMBL" id="MEQ2229697.1"/>
    </source>
</evidence>
<accession>A0ABV0T9X6</accession>
<evidence type="ECO:0000313" key="2">
    <source>
        <dbReference type="Proteomes" id="UP001482620"/>
    </source>
</evidence>
<gene>
    <name evidence="1" type="ORF">ILYODFUR_021496</name>
</gene>
<sequence length="148" mass="16913">MELKESELHGVKYNRNRHASAITKSRWFFSKLLEHQFSVASIWLPPPFYKLFNQGIICECGFLFTQNENILAWVISSQKHAEFSCNVFDHMGICFREGKEIVQCCSFQAGMLRKKRGDGGDGQKKKGQWIGKLSAHSRIKCAGGVRLK</sequence>
<organism evidence="1 2">
    <name type="scientific">Ilyodon furcidens</name>
    <name type="common">goldbreast splitfin</name>
    <dbReference type="NCBI Taxonomy" id="33524"/>
    <lineage>
        <taxon>Eukaryota</taxon>
        <taxon>Metazoa</taxon>
        <taxon>Chordata</taxon>
        <taxon>Craniata</taxon>
        <taxon>Vertebrata</taxon>
        <taxon>Euteleostomi</taxon>
        <taxon>Actinopterygii</taxon>
        <taxon>Neopterygii</taxon>
        <taxon>Teleostei</taxon>
        <taxon>Neoteleostei</taxon>
        <taxon>Acanthomorphata</taxon>
        <taxon>Ovalentaria</taxon>
        <taxon>Atherinomorphae</taxon>
        <taxon>Cyprinodontiformes</taxon>
        <taxon>Goodeidae</taxon>
        <taxon>Ilyodon</taxon>
    </lineage>
</organism>
<comment type="caution">
    <text evidence="1">The sequence shown here is derived from an EMBL/GenBank/DDBJ whole genome shotgun (WGS) entry which is preliminary data.</text>
</comment>
<keyword evidence="2" id="KW-1185">Reference proteome</keyword>